<gene>
    <name evidence="1" type="ORF">LCGC14_2350520</name>
</gene>
<protein>
    <submittedName>
        <fullName evidence="1">Uncharacterized protein</fullName>
    </submittedName>
</protein>
<proteinExistence type="predicted"/>
<name>A0A0F9CWT8_9ZZZZ</name>
<reference evidence="1" key="1">
    <citation type="journal article" date="2015" name="Nature">
        <title>Complex archaea that bridge the gap between prokaryotes and eukaryotes.</title>
        <authorList>
            <person name="Spang A."/>
            <person name="Saw J.H."/>
            <person name="Jorgensen S.L."/>
            <person name="Zaremba-Niedzwiedzka K."/>
            <person name="Martijn J."/>
            <person name="Lind A.E."/>
            <person name="van Eijk R."/>
            <person name="Schleper C."/>
            <person name="Guy L."/>
            <person name="Ettema T.J."/>
        </authorList>
    </citation>
    <scope>NUCLEOTIDE SEQUENCE</scope>
</reference>
<sequence>MFDTETVNTAAITTPDGAARISIFIDLSAIGGDANETLDIDLEWSPDEGTTWFQEETPQTFTQILQTNGADQNIVKQFNVNAPTYRLALTTAGTPVTAAANAP</sequence>
<comment type="caution">
    <text evidence="1">The sequence shown here is derived from an EMBL/GenBank/DDBJ whole genome shotgun (WGS) entry which is preliminary data.</text>
</comment>
<organism evidence="1">
    <name type="scientific">marine sediment metagenome</name>
    <dbReference type="NCBI Taxonomy" id="412755"/>
    <lineage>
        <taxon>unclassified sequences</taxon>
        <taxon>metagenomes</taxon>
        <taxon>ecological metagenomes</taxon>
    </lineage>
</organism>
<dbReference type="EMBL" id="LAZR01034208">
    <property type="protein sequence ID" value="KKL45946.1"/>
    <property type="molecule type" value="Genomic_DNA"/>
</dbReference>
<accession>A0A0F9CWT8</accession>
<evidence type="ECO:0000313" key="1">
    <source>
        <dbReference type="EMBL" id="KKL45946.1"/>
    </source>
</evidence>
<dbReference type="AlphaFoldDB" id="A0A0F9CWT8"/>